<evidence type="ECO:0000313" key="2">
    <source>
        <dbReference type="EMBL" id="MBK4736966.1"/>
    </source>
</evidence>
<feature type="transmembrane region" description="Helical" evidence="1">
    <location>
        <begin position="64"/>
        <end position="82"/>
    </location>
</feature>
<name>A0A934SUC9_9BURK</name>
<keyword evidence="1" id="KW-0812">Transmembrane</keyword>
<reference evidence="2" key="1">
    <citation type="submission" date="2021-01" db="EMBL/GenBank/DDBJ databases">
        <title>Genome sequence of strain Noviherbaspirillum sp. DKR-6.</title>
        <authorList>
            <person name="Chaudhary D.K."/>
        </authorList>
    </citation>
    <scope>NUCLEOTIDE SEQUENCE</scope>
    <source>
        <strain evidence="2">DKR-6</strain>
    </source>
</reference>
<evidence type="ECO:0000313" key="3">
    <source>
        <dbReference type="Proteomes" id="UP000622890"/>
    </source>
</evidence>
<accession>A0A934SUC9</accession>
<proteinExistence type="predicted"/>
<evidence type="ECO:0000256" key="1">
    <source>
        <dbReference type="SAM" id="Phobius"/>
    </source>
</evidence>
<gene>
    <name evidence="2" type="ORF">JJB74_20280</name>
</gene>
<protein>
    <submittedName>
        <fullName evidence="2">Uncharacterized protein</fullName>
    </submittedName>
</protein>
<feature type="transmembrane region" description="Helical" evidence="1">
    <location>
        <begin position="157"/>
        <end position="176"/>
    </location>
</feature>
<keyword evidence="3" id="KW-1185">Reference proteome</keyword>
<dbReference type="EMBL" id="JAEPBG010000009">
    <property type="protein sequence ID" value="MBK4736966.1"/>
    <property type="molecule type" value="Genomic_DNA"/>
</dbReference>
<dbReference type="Proteomes" id="UP000622890">
    <property type="component" value="Unassembled WGS sequence"/>
</dbReference>
<keyword evidence="1" id="KW-0472">Membrane</keyword>
<keyword evidence="1" id="KW-1133">Transmembrane helix</keyword>
<comment type="caution">
    <text evidence="2">The sequence shown here is derived from an EMBL/GenBank/DDBJ whole genome shotgun (WGS) entry which is preliminary data.</text>
</comment>
<dbReference type="RefSeq" id="WP_200594896.1">
    <property type="nucleotide sequence ID" value="NZ_JAEPBG010000009.1"/>
</dbReference>
<organism evidence="2 3">
    <name type="scientific">Noviherbaspirillum pedocola</name>
    <dbReference type="NCBI Taxonomy" id="2801341"/>
    <lineage>
        <taxon>Bacteria</taxon>
        <taxon>Pseudomonadati</taxon>
        <taxon>Pseudomonadota</taxon>
        <taxon>Betaproteobacteria</taxon>
        <taxon>Burkholderiales</taxon>
        <taxon>Oxalobacteraceae</taxon>
        <taxon>Noviherbaspirillum</taxon>
    </lineage>
</organism>
<sequence length="518" mass="54476">MTPTFGISPRVPTATAPIPEVPAPTGFFCTHLPLHLTASTAIASLLAGTTACVLAYASGMDASISILTGIAVFAGGGLLWLAENFSLMRQQQFMHATMQHVVFNGVHTAVSGLLGHLPASVGAQQLACQFGTAPAAARNATISAGKPAALPEISRPGFAVLLGAVALPTFLIFLLFSRALASGRQNNAATDALAEASDNACKTPAGSRALRTIYDVAVPLIASAALVAAPACALQEFSGSENAVRFLVFCAGNLAGASLREILNQSTARAWISIRREGTGCAYGLSSEIELERPWSTLVPTAGSIALFTASSAMFVALTNVFPELQLVPAGASILSLPATEFARRLCMRQLAANAPAEMFEALWRYLPLGAYAAIRKIPLEYRRTHGCGLLHSPQQWARHVTDTGSYKKAVAFASLRIGDGSLAYALNLMPYCQWAAPLMQGMTMARTPFLAAHVLHRLVPDCKDPLEVVNAIPPHAQAADAAVQCQDAPESGCATQDPPSLNHARAYQASSFIHTYV</sequence>
<dbReference type="AlphaFoldDB" id="A0A934SUC9"/>
<feature type="transmembrane region" description="Helical" evidence="1">
    <location>
        <begin position="34"/>
        <end position="57"/>
    </location>
</feature>